<evidence type="ECO:0000313" key="1">
    <source>
        <dbReference type="EMBL" id="KAA8575399.1"/>
    </source>
</evidence>
<reference evidence="1 2" key="1">
    <citation type="submission" date="2019-06" db="EMBL/GenBank/DDBJ databases">
        <title>Genome Sequence of the Brown Rot Fungal Pathogen Monilinia fructicola.</title>
        <authorList>
            <person name="De Miccolis Angelini R.M."/>
            <person name="Landi L."/>
            <person name="Abate D."/>
            <person name="Pollastro S."/>
            <person name="Romanazzi G."/>
            <person name="Faretra F."/>
        </authorList>
    </citation>
    <scope>NUCLEOTIDE SEQUENCE [LARGE SCALE GENOMIC DNA]</scope>
    <source>
        <strain evidence="1 2">Mfrc123</strain>
    </source>
</reference>
<keyword evidence="2" id="KW-1185">Reference proteome</keyword>
<gene>
    <name evidence="1" type="ORF">EYC84_004566</name>
</gene>
<dbReference type="Proteomes" id="UP000322873">
    <property type="component" value="Unassembled WGS sequence"/>
</dbReference>
<protein>
    <submittedName>
        <fullName evidence="1">Uncharacterized protein</fullName>
    </submittedName>
</protein>
<comment type="caution">
    <text evidence="1">The sequence shown here is derived from an EMBL/GenBank/DDBJ whole genome shotgun (WGS) entry which is preliminary data.</text>
</comment>
<name>A0A5M9K4N5_MONFR</name>
<accession>A0A5M9K4N5</accession>
<dbReference type="AlphaFoldDB" id="A0A5M9K4N5"/>
<proteinExistence type="predicted"/>
<organism evidence="1 2">
    <name type="scientific">Monilinia fructicola</name>
    <name type="common">Brown rot fungus</name>
    <name type="synonym">Ciboria fructicola</name>
    <dbReference type="NCBI Taxonomy" id="38448"/>
    <lineage>
        <taxon>Eukaryota</taxon>
        <taxon>Fungi</taxon>
        <taxon>Dikarya</taxon>
        <taxon>Ascomycota</taxon>
        <taxon>Pezizomycotina</taxon>
        <taxon>Leotiomycetes</taxon>
        <taxon>Helotiales</taxon>
        <taxon>Sclerotiniaceae</taxon>
        <taxon>Monilinia</taxon>
    </lineage>
</organism>
<evidence type="ECO:0000313" key="2">
    <source>
        <dbReference type="Proteomes" id="UP000322873"/>
    </source>
</evidence>
<dbReference type="EMBL" id="VICG01000002">
    <property type="protein sequence ID" value="KAA8575399.1"/>
    <property type="molecule type" value="Genomic_DNA"/>
</dbReference>
<sequence length="97" mass="11175">MMLFSACWIEMIPPFKLISNVLLECIHYVHETSLKGSFFNLYPILELVCSFMFQVIPKLFISSFTSCPFKLEVPFTKINRTGPLNNSLLLYSTSETL</sequence>